<dbReference type="InterPro" id="IPR016176">
    <property type="entry name" value="Cbl-dep_enz_cat"/>
</dbReference>
<gene>
    <name evidence="2" type="ORF">E0F88_28960</name>
</gene>
<feature type="domain" description="Methylmalonyl-CoA mutase alpha/beta chain catalytic" evidence="1">
    <location>
        <begin position="146"/>
        <end position="398"/>
    </location>
</feature>
<feature type="non-terminal residue" evidence="2">
    <location>
        <position position="398"/>
    </location>
</feature>
<organism evidence="2 3">
    <name type="scientific">Dyadobacter psychrotolerans</name>
    <dbReference type="NCBI Taxonomy" id="2541721"/>
    <lineage>
        <taxon>Bacteria</taxon>
        <taxon>Pseudomonadati</taxon>
        <taxon>Bacteroidota</taxon>
        <taxon>Cytophagia</taxon>
        <taxon>Cytophagales</taxon>
        <taxon>Spirosomataceae</taxon>
        <taxon>Dyadobacter</taxon>
    </lineage>
</organism>
<dbReference type="SUPFAM" id="SSF51703">
    <property type="entry name" value="Cobalamin (vitamin B12)-dependent enzymes"/>
    <property type="match status" value="1"/>
</dbReference>
<protein>
    <submittedName>
        <fullName evidence="2">Methylmalonyl-CoA mutase</fullName>
    </submittedName>
</protein>
<dbReference type="OrthoDB" id="9762378at2"/>
<evidence type="ECO:0000313" key="3">
    <source>
        <dbReference type="Proteomes" id="UP000294850"/>
    </source>
</evidence>
<evidence type="ECO:0000313" key="2">
    <source>
        <dbReference type="EMBL" id="TDE10325.1"/>
    </source>
</evidence>
<dbReference type="Gene3D" id="3.20.20.240">
    <property type="entry name" value="Methylmalonyl-CoA mutase"/>
    <property type="match status" value="1"/>
</dbReference>
<dbReference type="AlphaFoldDB" id="A0A4R5DHT7"/>
<dbReference type="RefSeq" id="WP_131961832.1">
    <property type="nucleotide sequence ID" value="NZ_SMFL01000016.1"/>
</dbReference>
<dbReference type="PANTHER" id="PTHR48101:SF1">
    <property type="entry name" value="METHYLMALONYL-COA MUTASE, LARGE SUBUNIT"/>
    <property type="match status" value="1"/>
</dbReference>
<accession>A0A4R5DHT7</accession>
<dbReference type="InterPro" id="IPR006099">
    <property type="entry name" value="MeMalonylCoA_mutase_a/b_cat"/>
</dbReference>
<dbReference type="Proteomes" id="UP000294850">
    <property type="component" value="Unassembled WGS sequence"/>
</dbReference>
<dbReference type="Pfam" id="PF01642">
    <property type="entry name" value="MM_CoA_mutase"/>
    <property type="match status" value="1"/>
</dbReference>
<name>A0A4R5DHT7_9BACT</name>
<dbReference type="GO" id="GO:0016866">
    <property type="term" value="F:intramolecular transferase activity"/>
    <property type="evidence" value="ECO:0007669"/>
    <property type="project" value="InterPro"/>
</dbReference>
<dbReference type="PANTHER" id="PTHR48101">
    <property type="entry name" value="METHYLMALONYL-COA MUTASE, MITOCHONDRIAL-RELATED"/>
    <property type="match status" value="1"/>
</dbReference>
<dbReference type="GO" id="GO:0031419">
    <property type="term" value="F:cobalamin binding"/>
    <property type="evidence" value="ECO:0007669"/>
    <property type="project" value="InterPro"/>
</dbReference>
<reference evidence="2 3" key="1">
    <citation type="submission" date="2019-03" db="EMBL/GenBank/DDBJ databases">
        <title>Dyadobacter AR-3-6 sp. nov., isolated from arctic soil.</title>
        <authorList>
            <person name="Chaudhary D.K."/>
        </authorList>
    </citation>
    <scope>NUCLEOTIDE SEQUENCE [LARGE SCALE GENOMIC DNA]</scope>
    <source>
        <strain evidence="2 3">AR-3-6</strain>
    </source>
</reference>
<keyword evidence="3" id="KW-1185">Reference proteome</keyword>
<dbReference type="EMBL" id="SMFL01000016">
    <property type="protein sequence ID" value="TDE10325.1"/>
    <property type="molecule type" value="Genomic_DNA"/>
</dbReference>
<sequence>MSRDLFSEFEPSDKAAWKTQAEKEINNPVGKIYSGNFAGLKHTEPYYTGSELNEKQVVAMQSAQKEQPGWLNIPHILTSPDRIFNTKIRAALSSGADGILLDCPSDKDYEHDFSKILHGVRLSETPIFFQTREKPDYFFDKISKIAPYYLKGGIALDPIAHWMTSGRPFTDYIPSLTALIDKTKKMRDFYPVMVESHVYHEAGASPVQELAFVLNTLVCYMDLFTNAGILPEKVFNSIFLSVSIGTDYLTEIAKLRALRFLHKRIGRAYGLSNDCRAFIHAKTSSFYHSQSVPHNNMLRSTSEAMSAVIGGCDALTVQAFDHTFKSTNEFSERIARNTSLLISDESYISHVADPSAGSYFVENLSFQMADAAWDLFLKSEKPGGIVQSFESGFIQEEI</sequence>
<proteinExistence type="predicted"/>
<comment type="caution">
    <text evidence="2">The sequence shown here is derived from an EMBL/GenBank/DDBJ whole genome shotgun (WGS) entry which is preliminary data.</text>
</comment>
<evidence type="ECO:0000259" key="1">
    <source>
        <dbReference type="Pfam" id="PF01642"/>
    </source>
</evidence>